<gene>
    <name evidence="2" type="ORF">PCOL08062_LOCUS1707</name>
</gene>
<feature type="region of interest" description="Disordered" evidence="1">
    <location>
        <begin position="138"/>
        <end position="174"/>
    </location>
</feature>
<reference evidence="2" key="1">
    <citation type="submission" date="2021-01" db="EMBL/GenBank/DDBJ databases">
        <authorList>
            <person name="Corre E."/>
            <person name="Pelletier E."/>
            <person name="Niang G."/>
            <person name="Scheremetjew M."/>
            <person name="Finn R."/>
            <person name="Kale V."/>
            <person name="Holt S."/>
            <person name="Cochrane G."/>
            <person name="Meng A."/>
            <person name="Brown T."/>
            <person name="Cohen L."/>
        </authorList>
    </citation>
    <scope>NUCLEOTIDE SEQUENCE</scope>
    <source>
        <strain evidence="2">CCMP1413</strain>
    </source>
</reference>
<sequence>MEDITGGERGPAAAELRRRFAASFELRTKRLMEDCARNEEGTECRHFRSVEMPVIGTHLAATGLLALGTGAIVANTVRRGAPKLPRIVSGGLGLAGALSTWPFFSDLSYFRDAIRGKLMDAERSVFIDCICNPLLEIDEEGPTGGPAGDSGGERRPAESSAAEHFGGGEEDSFASGGGLQALFEREGRSAPAGLLERLRECKKRRSRMEEREWMAATGRDVDGLGGVSQINVGTWDDSWEEGVRDASKPGDDGGGSEGRSI</sequence>
<evidence type="ECO:0000256" key="1">
    <source>
        <dbReference type="SAM" id="MobiDB-lite"/>
    </source>
</evidence>
<name>A0A7R9TBG4_9VIRI</name>
<accession>A0A7R9TBG4</accession>
<evidence type="ECO:0000313" key="2">
    <source>
        <dbReference type="EMBL" id="CAD8230821.1"/>
    </source>
</evidence>
<protein>
    <submittedName>
        <fullName evidence="2">Uncharacterized protein</fullName>
    </submittedName>
</protein>
<feature type="compositionally biased region" description="Gly residues" evidence="1">
    <location>
        <begin position="252"/>
        <end position="261"/>
    </location>
</feature>
<dbReference type="AlphaFoldDB" id="A0A7R9TBG4"/>
<organism evidence="2">
    <name type="scientific">Prasinoderma coloniale</name>
    <dbReference type="NCBI Taxonomy" id="156133"/>
    <lineage>
        <taxon>Eukaryota</taxon>
        <taxon>Viridiplantae</taxon>
        <taxon>Prasinodermophyta</taxon>
        <taxon>Prasinodermophyceae</taxon>
        <taxon>Prasinodermales</taxon>
        <taxon>Prasinodermaceae</taxon>
        <taxon>Prasinoderma</taxon>
    </lineage>
</organism>
<feature type="region of interest" description="Disordered" evidence="1">
    <location>
        <begin position="220"/>
        <end position="261"/>
    </location>
</feature>
<proteinExistence type="predicted"/>
<feature type="compositionally biased region" description="Basic and acidic residues" evidence="1">
    <location>
        <begin position="241"/>
        <end position="251"/>
    </location>
</feature>
<dbReference type="EMBL" id="HBDZ01002156">
    <property type="protein sequence ID" value="CAD8230821.1"/>
    <property type="molecule type" value="Transcribed_RNA"/>
</dbReference>